<dbReference type="VEuPathDB" id="FungiDB:PSTT_01747"/>
<dbReference type="VEuPathDB" id="FungiDB:PSHT_00667"/>
<dbReference type="AlphaFoldDB" id="A0A2S4W2D7"/>
<accession>A0A2S4W2D7</accession>
<evidence type="ECO:0000313" key="2">
    <source>
        <dbReference type="Proteomes" id="UP000239156"/>
    </source>
</evidence>
<proteinExistence type="predicted"/>
<comment type="caution">
    <text evidence="1">The sequence shown here is derived from an EMBL/GenBank/DDBJ whole genome shotgun (WGS) entry which is preliminary data.</text>
</comment>
<reference evidence="1" key="1">
    <citation type="submission" date="2017-12" db="EMBL/GenBank/DDBJ databases">
        <title>Gene loss provides genomic basis for host adaptation in cereal stripe rust fungi.</title>
        <authorList>
            <person name="Xia C."/>
        </authorList>
    </citation>
    <scope>NUCLEOTIDE SEQUENCE [LARGE SCALE GENOMIC DNA]</scope>
    <source>
        <strain evidence="1">93-210</strain>
    </source>
</reference>
<name>A0A2S4W2D7_9BASI</name>
<sequence length="175" mass="19230">MARPVRRTSSYPNTSSRHLPPAAAIFVAGCGCDLDQYSTDVIGIPSWSARTLSLIALLNSKPTDSFEVDQTNLCDSISSSSCTKPHIGHLHAFYLIYKRMQAEERYGQEGYKYVGNATYASHFLRVSLLVTSNLSINIHHFCTKLQLPGVRFGRLKEPPSASPTITTQLALPPSS</sequence>
<evidence type="ECO:0000313" key="1">
    <source>
        <dbReference type="EMBL" id="POW15924.1"/>
    </source>
</evidence>
<keyword evidence="2" id="KW-1185">Reference proteome</keyword>
<protein>
    <submittedName>
        <fullName evidence="1">Uncharacterized protein</fullName>
    </submittedName>
</protein>
<gene>
    <name evidence="1" type="ORF">PSTT_01747</name>
</gene>
<organism evidence="1 2">
    <name type="scientific">Puccinia striiformis</name>
    <dbReference type="NCBI Taxonomy" id="27350"/>
    <lineage>
        <taxon>Eukaryota</taxon>
        <taxon>Fungi</taxon>
        <taxon>Dikarya</taxon>
        <taxon>Basidiomycota</taxon>
        <taxon>Pucciniomycotina</taxon>
        <taxon>Pucciniomycetes</taxon>
        <taxon>Pucciniales</taxon>
        <taxon>Pucciniaceae</taxon>
        <taxon>Puccinia</taxon>
    </lineage>
</organism>
<dbReference type="PROSITE" id="PS51257">
    <property type="entry name" value="PROKAR_LIPOPROTEIN"/>
    <property type="match status" value="1"/>
</dbReference>
<dbReference type="EMBL" id="PKSL01000010">
    <property type="protein sequence ID" value="POW15924.1"/>
    <property type="molecule type" value="Genomic_DNA"/>
</dbReference>
<dbReference type="Proteomes" id="UP000239156">
    <property type="component" value="Unassembled WGS sequence"/>
</dbReference>